<evidence type="ECO:0000313" key="4">
    <source>
        <dbReference type="EMBL" id="GAA4026268.1"/>
    </source>
</evidence>
<feature type="domain" description="Imelysin-like" evidence="3">
    <location>
        <begin position="49"/>
        <end position="335"/>
    </location>
</feature>
<organism evidence="4 5">
    <name type="scientific">Hymenobacter glaciei</name>
    <dbReference type="NCBI Taxonomy" id="877209"/>
    <lineage>
        <taxon>Bacteria</taxon>
        <taxon>Pseudomonadati</taxon>
        <taxon>Bacteroidota</taxon>
        <taxon>Cytophagia</taxon>
        <taxon>Cytophagales</taxon>
        <taxon>Hymenobacteraceae</taxon>
        <taxon>Hymenobacter</taxon>
    </lineage>
</organism>
<dbReference type="InterPro" id="IPR018976">
    <property type="entry name" value="Imelysin-like"/>
</dbReference>
<keyword evidence="2" id="KW-0732">Signal</keyword>
<dbReference type="EMBL" id="BAABDK010000006">
    <property type="protein sequence ID" value="GAA4026268.1"/>
    <property type="molecule type" value="Genomic_DNA"/>
</dbReference>
<comment type="caution">
    <text evidence="4">The sequence shown here is derived from an EMBL/GenBank/DDBJ whole genome shotgun (WGS) entry which is preliminary data.</text>
</comment>
<dbReference type="Pfam" id="PF09375">
    <property type="entry name" value="Peptidase_M75"/>
    <property type="match status" value="1"/>
</dbReference>
<dbReference type="CDD" id="cd14658">
    <property type="entry name" value="Imelysin-like_IrpA"/>
    <property type="match status" value="1"/>
</dbReference>
<dbReference type="InterPro" id="IPR038352">
    <property type="entry name" value="Imelysin_sf"/>
</dbReference>
<dbReference type="RefSeq" id="WP_345050532.1">
    <property type="nucleotide sequence ID" value="NZ_BAABDK010000006.1"/>
</dbReference>
<sequence length="355" mass="37487">MKNFTLALAATLLLAGCQKEEIDPQNTAAGSPGYNATALLDYAANGVILGTYRDLDAKTATLQTAVAALAAAPTPAALAAARQAYRDARAPWEATEAFAFGPVSTQGLDAVIDTWPLNRVDLTALLASTDPLTPASLRPRDGGLQGFHPIEFLLFGNNANKALADFTPREYLFLKSSAQNLKAATTQLLQAWQPGGGNFAAAVAKAGPGSTVYPKQKQAVQELLDGLIGPADELANSKIEQPLAQQTTDVEEAKFSQNSKAEFLQNLAGIEAIYTGRLGTTTGTGFTDLVAKRNPVLDVRFRQELAAAQQSIAALPGRFDEAIFQNPVAVRAAQARVRTVLATLQTDVQPLVDAL</sequence>
<dbReference type="PROSITE" id="PS51257">
    <property type="entry name" value="PROKAR_LIPOPROTEIN"/>
    <property type="match status" value="1"/>
</dbReference>
<name>A0ABP7THX0_9BACT</name>
<dbReference type="Gene3D" id="1.20.1420.20">
    <property type="entry name" value="M75 peptidase, HXXE motif"/>
    <property type="match status" value="1"/>
</dbReference>
<gene>
    <name evidence="4" type="ORF">GCM10022409_07810</name>
</gene>
<dbReference type="InterPro" id="IPR034982">
    <property type="entry name" value="Imelysin-like_IrpA"/>
</dbReference>
<evidence type="ECO:0000256" key="1">
    <source>
        <dbReference type="ARBA" id="ARBA00004196"/>
    </source>
</evidence>
<dbReference type="Proteomes" id="UP001501469">
    <property type="component" value="Unassembled WGS sequence"/>
</dbReference>
<accession>A0ABP7THX0</accession>
<evidence type="ECO:0000259" key="3">
    <source>
        <dbReference type="Pfam" id="PF09375"/>
    </source>
</evidence>
<keyword evidence="5" id="KW-1185">Reference proteome</keyword>
<protein>
    <recommendedName>
        <fullName evidence="3">Imelysin-like domain-containing protein</fullName>
    </recommendedName>
</protein>
<comment type="subcellular location">
    <subcellularLocation>
        <location evidence="1">Cell envelope</location>
    </subcellularLocation>
</comment>
<proteinExistence type="predicted"/>
<evidence type="ECO:0000313" key="5">
    <source>
        <dbReference type="Proteomes" id="UP001501469"/>
    </source>
</evidence>
<evidence type="ECO:0000256" key="2">
    <source>
        <dbReference type="ARBA" id="ARBA00022729"/>
    </source>
</evidence>
<reference evidence="5" key="1">
    <citation type="journal article" date="2019" name="Int. J. Syst. Evol. Microbiol.">
        <title>The Global Catalogue of Microorganisms (GCM) 10K type strain sequencing project: providing services to taxonomists for standard genome sequencing and annotation.</title>
        <authorList>
            <consortium name="The Broad Institute Genomics Platform"/>
            <consortium name="The Broad Institute Genome Sequencing Center for Infectious Disease"/>
            <person name="Wu L."/>
            <person name="Ma J."/>
        </authorList>
    </citation>
    <scope>NUCLEOTIDE SEQUENCE [LARGE SCALE GENOMIC DNA]</scope>
    <source>
        <strain evidence="5">JCM 17225</strain>
    </source>
</reference>